<reference evidence="1" key="1">
    <citation type="journal article" date="2014" name="Front. Microbiol.">
        <title>High frequency of phylogenetically diverse reductive dehalogenase-homologous genes in deep subseafloor sedimentary metagenomes.</title>
        <authorList>
            <person name="Kawai M."/>
            <person name="Futagami T."/>
            <person name="Toyoda A."/>
            <person name="Takaki Y."/>
            <person name="Nishi S."/>
            <person name="Hori S."/>
            <person name="Arai W."/>
            <person name="Tsubouchi T."/>
            <person name="Morono Y."/>
            <person name="Uchiyama I."/>
            <person name="Ito T."/>
            <person name="Fujiyama A."/>
            <person name="Inagaki F."/>
            <person name="Takami H."/>
        </authorList>
    </citation>
    <scope>NUCLEOTIDE SEQUENCE</scope>
    <source>
        <strain evidence="1">Expedition CK06-06</strain>
    </source>
</reference>
<protein>
    <submittedName>
        <fullName evidence="1">Uncharacterized protein</fullName>
    </submittedName>
</protein>
<dbReference type="EMBL" id="BARS01025625">
    <property type="protein sequence ID" value="GAG06282.1"/>
    <property type="molecule type" value="Genomic_DNA"/>
</dbReference>
<comment type="caution">
    <text evidence="1">The sequence shown here is derived from an EMBL/GenBank/DDBJ whole genome shotgun (WGS) entry which is preliminary data.</text>
</comment>
<feature type="non-terminal residue" evidence="1">
    <location>
        <position position="41"/>
    </location>
</feature>
<evidence type="ECO:0000313" key="1">
    <source>
        <dbReference type="EMBL" id="GAG06282.1"/>
    </source>
</evidence>
<gene>
    <name evidence="1" type="ORF">S01H1_40468</name>
</gene>
<dbReference type="AlphaFoldDB" id="X0V4G3"/>
<organism evidence="1">
    <name type="scientific">marine sediment metagenome</name>
    <dbReference type="NCBI Taxonomy" id="412755"/>
    <lineage>
        <taxon>unclassified sequences</taxon>
        <taxon>metagenomes</taxon>
        <taxon>ecological metagenomes</taxon>
    </lineage>
</organism>
<sequence length="41" mass="4605">MGYNPVTYIETIRSGPNAGINEGDVLRDIPIFSVKYRDVFS</sequence>
<accession>X0V4G3</accession>
<name>X0V4G3_9ZZZZ</name>
<proteinExistence type="predicted"/>